<dbReference type="VEuPathDB" id="FungiDB:PSHT_07511"/>
<evidence type="ECO:0000313" key="1">
    <source>
        <dbReference type="EMBL" id="POW17339.1"/>
    </source>
</evidence>
<reference evidence="1" key="1">
    <citation type="submission" date="2017-12" db="EMBL/GenBank/DDBJ databases">
        <title>Gene loss provides genomic basis for host adaptation in cereal stripe rust fungi.</title>
        <authorList>
            <person name="Xia C."/>
        </authorList>
    </citation>
    <scope>NUCLEOTIDE SEQUENCE [LARGE SCALE GENOMIC DNA]</scope>
    <source>
        <strain evidence="1">93-210</strain>
    </source>
</reference>
<dbReference type="EMBL" id="PKSL01000003">
    <property type="protein sequence ID" value="POW17339.1"/>
    <property type="molecule type" value="Genomic_DNA"/>
</dbReference>
<accession>A0A2S4W6H4</accession>
<gene>
    <name evidence="1" type="ORF">PSTT_00575</name>
</gene>
<protein>
    <submittedName>
        <fullName evidence="1">Uncharacterized protein</fullName>
    </submittedName>
</protein>
<dbReference type="Proteomes" id="UP000239156">
    <property type="component" value="Unassembled WGS sequence"/>
</dbReference>
<comment type="caution">
    <text evidence="1">The sequence shown here is derived from an EMBL/GenBank/DDBJ whole genome shotgun (WGS) entry which is preliminary data.</text>
</comment>
<proteinExistence type="predicted"/>
<dbReference type="VEuPathDB" id="FungiDB:PSTT_00575"/>
<name>A0A2S4W6H4_9BASI</name>
<organism evidence="1 2">
    <name type="scientific">Puccinia striiformis</name>
    <dbReference type="NCBI Taxonomy" id="27350"/>
    <lineage>
        <taxon>Eukaryota</taxon>
        <taxon>Fungi</taxon>
        <taxon>Dikarya</taxon>
        <taxon>Basidiomycota</taxon>
        <taxon>Pucciniomycotina</taxon>
        <taxon>Pucciniomycetes</taxon>
        <taxon>Pucciniales</taxon>
        <taxon>Pucciniaceae</taxon>
        <taxon>Puccinia</taxon>
    </lineage>
</organism>
<dbReference type="AlphaFoldDB" id="A0A2S4W6H4"/>
<evidence type="ECO:0000313" key="2">
    <source>
        <dbReference type="Proteomes" id="UP000239156"/>
    </source>
</evidence>
<keyword evidence="2" id="KW-1185">Reference proteome</keyword>
<sequence>MEWILSVGVRKLLQDKVIERRRLEEKNLREEVLTQAHNHLHRHPQRWRGENLIDKEDTLGLCGNSKFGAVLPQPNSTWPRTNSTNAPGVVIVFYGPEKTTIFATCGWNRENIRKISEIEKADQTRKTVGSGAKVFATVLTFNHSLKTKKDAVEKTTTVQCIYE</sequence>